<evidence type="ECO:0000313" key="2">
    <source>
        <dbReference type="Proteomes" id="UP001177140"/>
    </source>
</evidence>
<comment type="caution">
    <text evidence="1">The sequence shown here is derived from an EMBL/GenBank/DDBJ whole genome shotgun (WGS) entry which is preliminary data.</text>
</comment>
<dbReference type="AlphaFoldDB" id="A0AA41SB47"/>
<dbReference type="EMBL" id="JAJJMA010166156">
    <property type="protein sequence ID" value="MCL7036277.1"/>
    <property type="molecule type" value="Genomic_DNA"/>
</dbReference>
<evidence type="ECO:0000313" key="1">
    <source>
        <dbReference type="EMBL" id="MCL7036277.1"/>
    </source>
</evidence>
<accession>A0AA41SB47</accession>
<protein>
    <submittedName>
        <fullName evidence="1">Uncharacterized protein</fullName>
    </submittedName>
</protein>
<gene>
    <name evidence="1" type="ORF">MKW94_003966</name>
</gene>
<dbReference type="InterPro" id="IPR039349">
    <property type="entry name" value="PRIN2"/>
</dbReference>
<name>A0AA41SB47_PAPNU</name>
<dbReference type="GO" id="GO:0010468">
    <property type="term" value="P:regulation of gene expression"/>
    <property type="evidence" value="ECO:0007669"/>
    <property type="project" value="InterPro"/>
</dbReference>
<dbReference type="PANTHER" id="PTHR35987">
    <property type="entry name" value="PROTEIN PLASTID REDOX INSENSITIVE 2, CHLOROPLASTIC-RELATED"/>
    <property type="match status" value="1"/>
</dbReference>
<organism evidence="1 2">
    <name type="scientific">Papaver nudicaule</name>
    <name type="common">Iceland poppy</name>
    <dbReference type="NCBI Taxonomy" id="74823"/>
    <lineage>
        <taxon>Eukaryota</taxon>
        <taxon>Viridiplantae</taxon>
        <taxon>Streptophyta</taxon>
        <taxon>Embryophyta</taxon>
        <taxon>Tracheophyta</taxon>
        <taxon>Spermatophyta</taxon>
        <taxon>Magnoliopsida</taxon>
        <taxon>Ranunculales</taxon>
        <taxon>Papaveraceae</taxon>
        <taxon>Papaveroideae</taxon>
        <taxon>Papaver</taxon>
    </lineage>
</organism>
<keyword evidence="2" id="KW-1185">Reference proteome</keyword>
<dbReference type="PANTHER" id="PTHR35987:SF3">
    <property type="entry name" value="PROTEIN PLASTID REDOX INSENSITIVE 2-LIKE ISOFORM X1"/>
    <property type="match status" value="1"/>
</dbReference>
<proteinExistence type="predicted"/>
<dbReference type="Proteomes" id="UP001177140">
    <property type="component" value="Unassembled WGS sequence"/>
</dbReference>
<reference evidence="1" key="1">
    <citation type="submission" date="2022-03" db="EMBL/GenBank/DDBJ databases">
        <title>A functionally conserved STORR gene fusion in Papaver species that diverged 16.8 million years ago.</title>
        <authorList>
            <person name="Catania T."/>
        </authorList>
    </citation>
    <scope>NUCLEOTIDE SEQUENCE</scope>
    <source>
        <strain evidence="1">S-191538</strain>
    </source>
</reference>
<sequence length="182" mass="20426">MATFSFYLASSSSPSKINSETNLPNLILNLGVSPSSHILPSPSSSSPFLKPLLLKPLKTSPPLRATTRVEQKYTYPDPIPEFAEFETKKFRLEILKKLSKNKESFEGDLDKVVHVCSEIFSNFLHKEYGGPGTLLVEPFTDMLVALKEKKLAGAPLAAREALLWAQNYLDKDWETWTKNLPK</sequence>